<sequence>MKHAVILAHPSHKSLNAAIAQTYRAAAEELGHRVDVRDLYAIRFDPCLKAAEIPGPKAPVFRADVLRERARLADIDVFAFVYPLWFNAPPAILKGYVDRIFGMGFGFEPGLGGNQPSLTGRKLISFTTSGAPDRWVRDTGAMTALSQLFDNHLAGTCGLTVIDHIHFGGIVSDITEESAADVFAKVRAAAARHFGVPTA</sequence>
<evidence type="ECO:0000313" key="5">
    <source>
        <dbReference type="Proteomes" id="UP000530564"/>
    </source>
</evidence>
<dbReference type="EMBL" id="JACIDK010000001">
    <property type="protein sequence ID" value="MBB3889355.1"/>
    <property type="molecule type" value="Genomic_DNA"/>
</dbReference>
<dbReference type="Pfam" id="PF02525">
    <property type="entry name" value="Flavodoxin_2"/>
    <property type="match status" value="1"/>
</dbReference>
<dbReference type="PANTHER" id="PTHR10204:SF34">
    <property type="entry name" value="NAD(P)H DEHYDROGENASE [QUINONE] 1 ISOFORM 1"/>
    <property type="match status" value="1"/>
</dbReference>
<dbReference type="EC" id="1.6.5.2" evidence="4"/>
<comment type="caution">
    <text evidence="4">The sequence shown here is derived from an EMBL/GenBank/DDBJ whole genome shotgun (WGS) entry which is preliminary data.</text>
</comment>
<gene>
    <name evidence="4" type="ORF">GGQ61_000052</name>
</gene>
<dbReference type="RefSeq" id="WP_183769371.1">
    <property type="nucleotide sequence ID" value="NZ_JACIDK010000001.1"/>
</dbReference>
<evidence type="ECO:0000256" key="2">
    <source>
        <dbReference type="ARBA" id="ARBA00023002"/>
    </source>
</evidence>
<dbReference type="InterPro" id="IPR029039">
    <property type="entry name" value="Flavoprotein-like_sf"/>
</dbReference>
<accession>A0A839ZSH6</accession>
<dbReference type="InterPro" id="IPR003680">
    <property type="entry name" value="Flavodoxin_fold"/>
</dbReference>
<evidence type="ECO:0000259" key="3">
    <source>
        <dbReference type="Pfam" id="PF02525"/>
    </source>
</evidence>
<dbReference type="Gene3D" id="3.40.50.360">
    <property type="match status" value="1"/>
</dbReference>
<reference evidence="4 5" key="1">
    <citation type="submission" date="2020-08" db="EMBL/GenBank/DDBJ databases">
        <title>Genomic Encyclopedia of Type Strains, Phase IV (KMG-IV): sequencing the most valuable type-strain genomes for metagenomic binning, comparative biology and taxonomic classification.</title>
        <authorList>
            <person name="Goeker M."/>
        </authorList>
    </citation>
    <scope>NUCLEOTIDE SEQUENCE [LARGE SCALE GENOMIC DNA]</scope>
    <source>
        <strain evidence="4 5">DSM 21793</strain>
    </source>
</reference>
<name>A0A839ZSH6_9CAUL</name>
<comment type="similarity">
    <text evidence="1">Belongs to the NAD(P)H dehydrogenase (quinone) family.</text>
</comment>
<feature type="domain" description="Flavodoxin-like fold" evidence="3">
    <location>
        <begin position="1"/>
        <end position="185"/>
    </location>
</feature>
<dbReference type="PANTHER" id="PTHR10204">
    <property type="entry name" value="NAD P H OXIDOREDUCTASE-RELATED"/>
    <property type="match status" value="1"/>
</dbReference>
<dbReference type="AlphaFoldDB" id="A0A839ZSH6"/>
<organism evidence="4 5">
    <name type="scientific">Phenylobacterium haematophilum</name>
    <dbReference type="NCBI Taxonomy" id="98513"/>
    <lineage>
        <taxon>Bacteria</taxon>
        <taxon>Pseudomonadati</taxon>
        <taxon>Pseudomonadota</taxon>
        <taxon>Alphaproteobacteria</taxon>
        <taxon>Caulobacterales</taxon>
        <taxon>Caulobacteraceae</taxon>
        <taxon>Phenylobacterium</taxon>
    </lineage>
</organism>
<dbReference type="Proteomes" id="UP000530564">
    <property type="component" value="Unassembled WGS sequence"/>
</dbReference>
<dbReference type="GO" id="GO:0003955">
    <property type="term" value="F:NAD(P)H dehydrogenase (quinone) activity"/>
    <property type="evidence" value="ECO:0007669"/>
    <property type="project" value="UniProtKB-EC"/>
</dbReference>
<evidence type="ECO:0000256" key="1">
    <source>
        <dbReference type="ARBA" id="ARBA00006252"/>
    </source>
</evidence>
<dbReference type="GO" id="GO:0005829">
    <property type="term" value="C:cytosol"/>
    <property type="evidence" value="ECO:0007669"/>
    <property type="project" value="TreeGrafter"/>
</dbReference>
<proteinExistence type="inferred from homology"/>
<keyword evidence="2 4" id="KW-0560">Oxidoreductase</keyword>
<evidence type="ECO:0000313" key="4">
    <source>
        <dbReference type="EMBL" id="MBB3889355.1"/>
    </source>
</evidence>
<keyword evidence="5" id="KW-1185">Reference proteome</keyword>
<protein>
    <submittedName>
        <fullName evidence="4">NAD(P)H dehydrogenase (Quinone)</fullName>
        <ecNumber evidence="4">1.6.5.2</ecNumber>
    </submittedName>
</protein>
<dbReference type="InterPro" id="IPR051545">
    <property type="entry name" value="NAD(P)H_dehydrogenase_qn"/>
</dbReference>
<dbReference type="SUPFAM" id="SSF52218">
    <property type="entry name" value="Flavoproteins"/>
    <property type="match status" value="1"/>
</dbReference>